<comment type="subcellular location">
    <subcellularLocation>
        <location evidence="9">Cell inner membrane</location>
    </subcellularLocation>
    <subcellularLocation>
        <location evidence="2">Membrane</location>
        <topology evidence="2">Multi-pass membrane protein</topology>
    </subcellularLocation>
</comment>
<keyword evidence="7 9" id="KW-1133">Transmembrane helix</keyword>
<evidence type="ECO:0000256" key="4">
    <source>
        <dbReference type="ARBA" id="ARBA00016463"/>
    </source>
</evidence>
<dbReference type="NCBIfam" id="TIGR01191">
    <property type="entry name" value="ccmC"/>
    <property type="match status" value="1"/>
</dbReference>
<evidence type="ECO:0000256" key="3">
    <source>
        <dbReference type="ARBA" id="ARBA00005840"/>
    </source>
</evidence>
<comment type="similarity">
    <text evidence="3 9">Belongs to the CcmC/CycZ/HelC family.</text>
</comment>
<dbReference type="PRINTS" id="PR01386">
    <property type="entry name" value="CCMCBIOGNSIS"/>
</dbReference>
<dbReference type="Proteomes" id="UP001178354">
    <property type="component" value="Unassembled WGS sequence"/>
</dbReference>
<keyword evidence="9" id="KW-0997">Cell inner membrane</keyword>
<dbReference type="InterPro" id="IPR002541">
    <property type="entry name" value="Cyt_c_assembly"/>
</dbReference>
<evidence type="ECO:0000313" key="11">
    <source>
        <dbReference type="EMBL" id="MDP1519775.1"/>
    </source>
</evidence>
<evidence type="ECO:0000256" key="7">
    <source>
        <dbReference type="ARBA" id="ARBA00022989"/>
    </source>
</evidence>
<dbReference type="RefSeq" id="WP_305169287.1">
    <property type="nucleotide sequence ID" value="NZ_JAUUUU010000001.1"/>
</dbReference>
<dbReference type="GO" id="GO:0015232">
    <property type="term" value="F:heme transmembrane transporter activity"/>
    <property type="evidence" value="ECO:0007669"/>
    <property type="project" value="InterPro"/>
</dbReference>
<feature type="transmembrane region" description="Helical" evidence="9">
    <location>
        <begin position="161"/>
        <end position="181"/>
    </location>
</feature>
<keyword evidence="9" id="KW-0813">Transport</keyword>
<keyword evidence="9" id="KW-1003">Cell membrane</keyword>
<evidence type="ECO:0000256" key="8">
    <source>
        <dbReference type="ARBA" id="ARBA00023136"/>
    </source>
</evidence>
<evidence type="ECO:0000256" key="9">
    <source>
        <dbReference type="RuleBase" id="RU364092"/>
    </source>
</evidence>
<comment type="caution">
    <text evidence="11">The sequence shown here is derived from an EMBL/GenBank/DDBJ whole genome shotgun (WGS) entry which is preliminary data.</text>
</comment>
<dbReference type="EMBL" id="JAUUUU010000001">
    <property type="protein sequence ID" value="MDP1519775.1"/>
    <property type="molecule type" value="Genomic_DNA"/>
</dbReference>
<keyword evidence="8 9" id="KW-0472">Membrane</keyword>
<dbReference type="Pfam" id="PF01578">
    <property type="entry name" value="Cytochrom_C_asm"/>
    <property type="match status" value="1"/>
</dbReference>
<feature type="transmembrane region" description="Helical" evidence="9">
    <location>
        <begin position="56"/>
        <end position="84"/>
    </location>
</feature>
<evidence type="ECO:0000259" key="10">
    <source>
        <dbReference type="Pfam" id="PF01578"/>
    </source>
</evidence>
<evidence type="ECO:0000256" key="2">
    <source>
        <dbReference type="ARBA" id="ARBA00004141"/>
    </source>
</evidence>
<sequence length="250" mass="28346">MWQWFHRLGSPRWFYQASGKWLPWLTAATVLLLVVGIAWGLGFAPRDAKQGNSFRIIYIHVPASFLALAGYYVMAFSGAVGLIWKMKLADMVMKSAAPIGAVLTFIALFTGAIWGKPTWGTYWVWDARITSMLVLFFLYLGVIALQYSYSGQDAANKASAVLSLVGMVNIPIIYKSVDWWYTLHQPATIKLTEAPSMHPDMFQPLLVMILGFYCFYALVLILNTRAEILYRERRTRWVQEMVSPVEGTQP</sequence>
<evidence type="ECO:0000256" key="5">
    <source>
        <dbReference type="ARBA" id="ARBA00022692"/>
    </source>
</evidence>
<dbReference type="AlphaFoldDB" id="A0AAW8B141"/>
<proteinExistence type="inferred from homology"/>
<dbReference type="PANTHER" id="PTHR30071:SF1">
    <property type="entry name" value="CYTOCHROME B_B6 PROTEIN-RELATED"/>
    <property type="match status" value="1"/>
</dbReference>
<feature type="transmembrane region" description="Helical" evidence="9">
    <location>
        <begin position="96"/>
        <end position="115"/>
    </location>
</feature>
<keyword evidence="12" id="KW-1185">Reference proteome</keyword>
<feature type="transmembrane region" description="Helical" evidence="9">
    <location>
        <begin position="21"/>
        <end position="44"/>
    </location>
</feature>
<dbReference type="GO" id="GO:0020037">
    <property type="term" value="F:heme binding"/>
    <property type="evidence" value="ECO:0007669"/>
    <property type="project" value="InterPro"/>
</dbReference>
<dbReference type="InterPro" id="IPR045062">
    <property type="entry name" value="Cyt_c_biogenesis_CcsA/CcmC"/>
</dbReference>
<evidence type="ECO:0000256" key="1">
    <source>
        <dbReference type="ARBA" id="ARBA00002442"/>
    </source>
</evidence>
<organism evidence="11 12">
    <name type="scientific">Porticoccus litoralis</name>
    <dbReference type="NCBI Taxonomy" id="434086"/>
    <lineage>
        <taxon>Bacteria</taxon>
        <taxon>Pseudomonadati</taxon>
        <taxon>Pseudomonadota</taxon>
        <taxon>Gammaproteobacteria</taxon>
        <taxon>Cellvibrionales</taxon>
        <taxon>Porticoccaceae</taxon>
        <taxon>Porticoccus</taxon>
    </lineage>
</organism>
<dbReference type="GO" id="GO:0005886">
    <property type="term" value="C:plasma membrane"/>
    <property type="evidence" value="ECO:0007669"/>
    <property type="project" value="UniProtKB-SubCell"/>
</dbReference>
<dbReference type="GO" id="GO:0017004">
    <property type="term" value="P:cytochrome complex assembly"/>
    <property type="evidence" value="ECO:0007669"/>
    <property type="project" value="UniProtKB-KW"/>
</dbReference>
<feature type="domain" description="Cytochrome c assembly protein" evidence="10">
    <location>
        <begin position="13"/>
        <end position="184"/>
    </location>
</feature>
<keyword evidence="5 9" id="KW-0812">Transmembrane</keyword>
<keyword evidence="6 9" id="KW-0201">Cytochrome c-type biogenesis</keyword>
<accession>A0AAW8B141</accession>
<gene>
    <name evidence="9" type="primary">ccmC</name>
    <name evidence="11" type="ORF">Q8A57_02195</name>
</gene>
<dbReference type="InterPro" id="IPR003557">
    <property type="entry name" value="Cyt_c_biogenesis_CcmC"/>
</dbReference>
<reference evidence="11" key="2">
    <citation type="submission" date="2023-08" db="EMBL/GenBank/DDBJ databases">
        <authorList>
            <person name="Luo J."/>
        </authorList>
    </citation>
    <scope>NUCLEOTIDE SEQUENCE</scope>
    <source>
        <strain evidence="11">DSM 25064</strain>
    </source>
</reference>
<feature type="transmembrane region" description="Helical" evidence="9">
    <location>
        <begin position="127"/>
        <end position="149"/>
    </location>
</feature>
<feature type="transmembrane region" description="Helical" evidence="9">
    <location>
        <begin position="201"/>
        <end position="224"/>
    </location>
</feature>
<reference evidence="11" key="1">
    <citation type="journal article" date="2010" name="Int. J. Syst. Evol. Microbiol.">
        <title>Porticoccus litoralis gen. nov., sp. nov., a gammaproteobacterium isolated from the Yellow Sea.</title>
        <authorList>
            <person name="Oh H.M."/>
            <person name="Kim H."/>
            <person name="Kim K.M."/>
            <person name="Min G.S."/>
            <person name="Cho J.C."/>
        </authorList>
    </citation>
    <scope>NUCLEOTIDE SEQUENCE</scope>
    <source>
        <strain evidence="11">DSM 25064</strain>
    </source>
</reference>
<evidence type="ECO:0000256" key="6">
    <source>
        <dbReference type="ARBA" id="ARBA00022748"/>
    </source>
</evidence>
<protein>
    <recommendedName>
        <fullName evidence="4 9">Heme exporter protein C</fullName>
    </recommendedName>
    <alternativeName>
        <fullName evidence="9">Cytochrome c-type biogenesis protein</fullName>
    </alternativeName>
</protein>
<name>A0AAW8B141_9GAMM</name>
<comment type="function">
    <text evidence="1 9">Required for the export of heme to the periplasm for the biogenesis of c-type cytochromes.</text>
</comment>
<dbReference type="PANTHER" id="PTHR30071">
    <property type="entry name" value="HEME EXPORTER PROTEIN C"/>
    <property type="match status" value="1"/>
</dbReference>
<evidence type="ECO:0000313" key="12">
    <source>
        <dbReference type="Proteomes" id="UP001178354"/>
    </source>
</evidence>